<dbReference type="SUPFAM" id="SSF50475">
    <property type="entry name" value="FMN-binding split barrel"/>
    <property type="match status" value="1"/>
</dbReference>
<dbReference type="Proteomes" id="UP000249645">
    <property type="component" value="Unassembled WGS sequence"/>
</dbReference>
<dbReference type="Gene3D" id="2.30.110.10">
    <property type="entry name" value="Electron Transport, Fmn-binding Protein, Chain A"/>
    <property type="match status" value="1"/>
</dbReference>
<proteinExistence type="inferred from homology"/>
<dbReference type="Pfam" id="PF10590">
    <property type="entry name" value="PNP_phzG_C"/>
    <property type="match status" value="1"/>
</dbReference>
<dbReference type="InterPro" id="IPR012349">
    <property type="entry name" value="Split_barrel_FMN-bd"/>
</dbReference>
<name>A0A2W5EAT3_9SPHI</name>
<evidence type="ECO:0000313" key="4">
    <source>
        <dbReference type="Proteomes" id="UP000249645"/>
    </source>
</evidence>
<dbReference type="InterPro" id="IPR019576">
    <property type="entry name" value="Pyridoxamine_oxidase_dimer_C"/>
</dbReference>
<protein>
    <submittedName>
        <fullName evidence="3">Pyridoxamine 5'-phosphate oxidase</fullName>
    </submittedName>
</protein>
<reference evidence="3 4" key="1">
    <citation type="submission" date="2017-11" db="EMBL/GenBank/DDBJ databases">
        <title>Infants hospitalized years apart are colonized by the same room-sourced microbial strains.</title>
        <authorList>
            <person name="Brooks B."/>
            <person name="Olm M.R."/>
            <person name="Firek B.A."/>
            <person name="Baker R."/>
            <person name="Thomas B.C."/>
            <person name="Morowitz M.J."/>
            <person name="Banfield J.F."/>
        </authorList>
    </citation>
    <scope>NUCLEOTIDE SEQUENCE [LARGE SCALE GENOMIC DNA]</scope>
    <source>
        <strain evidence="3">S2_009_000_R2_76</strain>
    </source>
</reference>
<dbReference type="PROSITE" id="PS01064">
    <property type="entry name" value="PYRIDOX_OXIDASE"/>
    <property type="match status" value="1"/>
</dbReference>
<feature type="non-terminal residue" evidence="3">
    <location>
        <position position="1"/>
    </location>
</feature>
<dbReference type="GO" id="GO:0016638">
    <property type="term" value="F:oxidoreductase activity, acting on the CH-NH2 group of donors"/>
    <property type="evidence" value="ECO:0007669"/>
    <property type="project" value="InterPro"/>
</dbReference>
<evidence type="ECO:0000259" key="2">
    <source>
        <dbReference type="Pfam" id="PF10590"/>
    </source>
</evidence>
<evidence type="ECO:0000256" key="1">
    <source>
        <dbReference type="ARBA" id="ARBA00007301"/>
    </source>
</evidence>
<gene>
    <name evidence="3" type="ORF">DI598_18165</name>
</gene>
<evidence type="ECO:0000313" key="3">
    <source>
        <dbReference type="EMBL" id="PZP41485.1"/>
    </source>
</evidence>
<feature type="domain" description="Pyridoxine 5'-phosphate oxidase dimerisation C-terminal" evidence="2">
    <location>
        <begin position="1"/>
        <end position="37"/>
    </location>
</feature>
<dbReference type="InterPro" id="IPR019740">
    <property type="entry name" value="Pyridox_Oxase_CS"/>
</dbReference>
<comment type="similarity">
    <text evidence="1">Belongs to the pyridoxamine 5'-phosphate oxidase family.</text>
</comment>
<dbReference type="AlphaFoldDB" id="A0A2W5EAT3"/>
<accession>A0A2W5EAT3</accession>
<organism evidence="3 4">
    <name type="scientific">Pseudopedobacter saltans</name>
    <dbReference type="NCBI Taxonomy" id="151895"/>
    <lineage>
        <taxon>Bacteria</taxon>
        <taxon>Pseudomonadati</taxon>
        <taxon>Bacteroidota</taxon>
        <taxon>Sphingobacteriia</taxon>
        <taxon>Sphingobacteriales</taxon>
        <taxon>Sphingobacteriaceae</taxon>
        <taxon>Pseudopedobacter</taxon>
    </lineage>
</organism>
<sequence length="37" mass="4627">LIPNLFEFWQGRSSRLHDRFQYILNDEKHWEITRLAP</sequence>
<comment type="caution">
    <text evidence="3">The sequence shown here is derived from an EMBL/GenBank/DDBJ whole genome shotgun (WGS) entry which is preliminary data.</text>
</comment>
<dbReference type="EMBL" id="QFOI01000514">
    <property type="protein sequence ID" value="PZP41485.1"/>
    <property type="molecule type" value="Genomic_DNA"/>
</dbReference>